<feature type="region of interest" description="Disordered" evidence="1">
    <location>
        <begin position="1"/>
        <end position="31"/>
    </location>
</feature>
<evidence type="ECO:0000313" key="2">
    <source>
        <dbReference type="EMBL" id="KAK8572431.1"/>
    </source>
</evidence>
<reference evidence="2 3" key="1">
    <citation type="journal article" date="2024" name="G3 (Bethesda)">
        <title>Genome assembly of Hibiscus sabdariffa L. provides insights into metabolisms of medicinal natural products.</title>
        <authorList>
            <person name="Kim T."/>
        </authorList>
    </citation>
    <scope>NUCLEOTIDE SEQUENCE [LARGE SCALE GENOMIC DNA]</scope>
    <source>
        <strain evidence="2">TK-2024</strain>
        <tissue evidence="2">Old leaves</tissue>
    </source>
</reference>
<dbReference type="EMBL" id="JBBPBM010000008">
    <property type="protein sequence ID" value="KAK8572431.1"/>
    <property type="molecule type" value="Genomic_DNA"/>
</dbReference>
<dbReference type="Proteomes" id="UP001472677">
    <property type="component" value="Unassembled WGS sequence"/>
</dbReference>
<protein>
    <submittedName>
        <fullName evidence="2">Uncharacterized protein</fullName>
    </submittedName>
</protein>
<feature type="compositionally biased region" description="Polar residues" evidence="1">
    <location>
        <begin position="17"/>
        <end position="31"/>
    </location>
</feature>
<organism evidence="2 3">
    <name type="scientific">Hibiscus sabdariffa</name>
    <name type="common">roselle</name>
    <dbReference type="NCBI Taxonomy" id="183260"/>
    <lineage>
        <taxon>Eukaryota</taxon>
        <taxon>Viridiplantae</taxon>
        <taxon>Streptophyta</taxon>
        <taxon>Embryophyta</taxon>
        <taxon>Tracheophyta</taxon>
        <taxon>Spermatophyta</taxon>
        <taxon>Magnoliopsida</taxon>
        <taxon>eudicotyledons</taxon>
        <taxon>Gunneridae</taxon>
        <taxon>Pentapetalae</taxon>
        <taxon>rosids</taxon>
        <taxon>malvids</taxon>
        <taxon>Malvales</taxon>
        <taxon>Malvaceae</taxon>
        <taxon>Malvoideae</taxon>
        <taxon>Hibiscus</taxon>
    </lineage>
</organism>
<gene>
    <name evidence="2" type="ORF">V6N12_028484</name>
</gene>
<evidence type="ECO:0000313" key="3">
    <source>
        <dbReference type="Proteomes" id="UP001472677"/>
    </source>
</evidence>
<sequence length="114" mass="12165">MQFQNQDSNYLDFHFNQGPNSNNGETSSEACTQFSAKSNAPAVQVYNNTLTPQYRLPQGSYSTLHGTHFGAYASFPASPGNFLSSPTTHGGCTNVVGSPLVHFAGCSSSREAHS</sequence>
<proteinExistence type="predicted"/>
<keyword evidence="3" id="KW-1185">Reference proteome</keyword>
<comment type="caution">
    <text evidence="2">The sequence shown here is derived from an EMBL/GenBank/DDBJ whole genome shotgun (WGS) entry which is preliminary data.</text>
</comment>
<evidence type="ECO:0000256" key="1">
    <source>
        <dbReference type="SAM" id="MobiDB-lite"/>
    </source>
</evidence>
<accession>A0ABR2F622</accession>
<name>A0ABR2F622_9ROSI</name>